<gene>
    <name evidence="1" type="ORF">QAD02_022699</name>
</gene>
<dbReference type="EMBL" id="CM056741">
    <property type="protein sequence ID" value="KAJ8686905.1"/>
    <property type="molecule type" value="Genomic_DNA"/>
</dbReference>
<evidence type="ECO:0000313" key="1">
    <source>
        <dbReference type="EMBL" id="KAJ8686905.1"/>
    </source>
</evidence>
<organism evidence="1 2">
    <name type="scientific">Eretmocerus hayati</name>
    <dbReference type="NCBI Taxonomy" id="131215"/>
    <lineage>
        <taxon>Eukaryota</taxon>
        <taxon>Metazoa</taxon>
        <taxon>Ecdysozoa</taxon>
        <taxon>Arthropoda</taxon>
        <taxon>Hexapoda</taxon>
        <taxon>Insecta</taxon>
        <taxon>Pterygota</taxon>
        <taxon>Neoptera</taxon>
        <taxon>Endopterygota</taxon>
        <taxon>Hymenoptera</taxon>
        <taxon>Apocrita</taxon>
        <taxon>Proctotrupomorpha</taxon>
        <taxon>Chalcidoidea</taxon>
        <taxon>Aphelinidae</taxon>
        <taxon>Aphelininae</taxon>
        <taxon>Eretmocerus</taxon>
    </lineage>
</organism>
<keyword evidence="2" id="KW-1185">Reference proteome</keyword>
<dbReference type="Proteomes" id="UP001239111">
    <property type="component" value="Chromosome 1"/>
</dbReference>
<proteinExistence type="predicted"/>
<evidence type="ECO:0000313" key="2">
    <source>
        <dbReference type="Proteomes" id="UP001239111"/>
    </source>
</evidence>
<name>A0ACC2PTI6_9HYME</name>
<sequence length="138" mass="16763">MFRQIITFTFIAIGAVWAQPISEDLEAYDVSFDFSEWARDKIRNFSELCSVTFENYWELDKNSRRLAKNKLDFLKNELRIQLDESSKFGVEEYERVQRKLQNIYSNEKDKIEEELDEFRQKIERIWKENQKKEANTCK</sequence>
<reference evidence="1" key="1">
    <citation type="submission" date="2023-04" db="EMBL/GenBank/DDBJ databases">
        <title>A chromosome-level genome assembly of the parasitoid wasp Eretmocerus hayati.</title>
        <authorList>
            <person name="Zhong Y."/>
            <person name="Liu S."/>
            <person name="Liu Y."/>
        </authorList>
    </citation>
    <scope>NUCLEOTIDE SEQUENCE</scope>
    <source>
        <strain evidence="1">ZJU_SS_LIU_2023</strain>
    </source>
</reference>
<comment type="caution">
    <text evidence="1">The sequence shown here is derived from an EMBL/GenBank/DDBJ whole genome shotgun (WGS) entry which is preliminary data.</text>
</comment>
<protein>
    <submittedName>
        <fullName evidence="1">Uncharacterized protein</fullName>
    </submittedName>
</protein>
<accession>A0ACC2PTI6</accession>